<dbReference type="CDD" id="cd06225">
    <property type="entry name" value="HAMP"/>
    <property type="match status" value="1"/>
</dbReference>
<evidence type="ECO:0000256" key="7">
    <source>
        <dbReference type="ARBA" id="ARBA00029447"/>
    </source>
</evidence>
<evidence type="ECO:0000256" key="8">
    <source>
        <dbReference type="PROSITE-ProRule" id="PRU00284"/>
    </source>
</evidence>
<protein>
    <submittedName>
        <fullName evidence="13">Methyl-accepting chemotaxis protein</fullName>
    </submittedName>
</protein>
<dbReference type="RefSeq" id="WP_338290539.1">
    <property type="nucleotide sequence ID" value="NZ_AP027272.1"/>
</dbReference>
<dbReference type="GO" id="GO:0006935">
    <property type="term" value="P:chemotaxis"/>
    <property type="evidence" value="ECO:0007669"/>
    <property type="project" value="UniProtKB-ARBA"/>
</dbReference>
<evidence type="ECO:0000259" key="12">
    <source>
        <dbReference type="PROSITE" id="PS50885"/>
    </source>
</evidence>
<proteinExistence type="inferred from homology"/>
<feature type="transmembrane region" description="Helical" evidence="9">
    <location>
        <begin position="12"/>
        <end position="33"/>
    </location>
</feature>
<comment type="subcellular location">
    <subcellularLocation>
        <location evidence="1">Cell inner membrane</location>
        <topology evidence="1">Multi-pass membrane protein</topology>
    </subcellularLocation>
</comment>
<organism evidence="13 14">
    <name type="scientific">Planctobacterium marinum</name>
    <dbReference type="NCBI Taxonomy" id="1631968"/>
    <lineage>
        <taxon>Bacteria</taxon>
        <taxon>Pseudomonadati</taxon>
        <taxon>Pseudomonadota</taxon>
        <taxon>Gammaproteobacteria</taxon>
        <taxon>Alteromonadales</taxon>
        <taxon>Alteromonadaceae</taxon>
        <taxon>Planctobacterium</taxon>
    </lineage>
</organism>
<dbReference type="PANTHER" id="PTHR32089">
    <property type="entry name" value="METHYL-ACCEPTING CHEMOTAXIS PROTEIN MCPB"/>
    <property type="match status" value="1"/>
</dbReference>
<keyword evidence="2" id="KW-1003">Cell membrane</keyword>
<keyword evidence="2" id="KW-0997">Cell inner membrane</keyword>
<feature type="transmembrane region" description="Helical" evidence="9">
    <location>
        <begin position="357"/>
        <end position="380"/>
    </location>
</feature>
<dbReference type="InterPro" id="IPR003660">
    <property type="entry name" value="HAMP_dom"/>
</dbReference>
<dbReference type="AlphaFoldDB" id="A0AA48HCY6"/>
<evidence type="ECO:0000256" key="3">
    <source>
        <dbReference type="ARBA" id="ARBA00022692"/>
    </source>
</evidence>
<dbReference type="Pfam" id="PF00015">
    <property type="entry name" value="MCPsignal"/>
    <property type="match status" value="1"/>
</dbReference>
<dbReference type="InterPro" id="IPR000727">
    <property type="entry name" value="T_SNARE_dom"/>
</dbReference>
<evidence type="ECO:0000256" key="9">
    <source>
        <dbReference type="SAM" id="Phobius"/>
    </source>
</evidence>
<feature type="domain" description="HAMP" evidence="12">
    <location>
        <begin position="377"/>
        <end position="431"/>
    </location>
</feature>
<evidence type="ECO:0000313" key="14">
    <source>
        <dbReference type="Proteomes" id="UP001333710"/>
    </source>
</evidence>
<dbReference type="GO" id="GO:0007165">
    <property type="term" value="P:signal transduction"/>
    <property type="evidence" value="ECO:0007669"/>
    <property type="project" value="UniProtKB-KW"/>
</dbReference>
<dbReference type="Pfam" id="PF22673">
    <property type="entry name" value="MCP-like_PDC_1"/>
    <property type="match status" value="1"/>
</dbReference>
<evidence type="ECO:0000256" key="5">
    <source>
        <dbReference type="ARBA" id="ARBA00023136"/>
    </source>
</evidence>
<dbReference type="PROSITE" id="PS50192">
    <property type="entry name" value="T_SNARE"/>
    <property type="match status" value="1"/>
</dbReference>
<dbReference type="KEGG" id="pmaw:MACH26_02390"/>
<keyword evidence="3 9" id="KW-0812">Transmembrane</keyword>
<gene>
    <name evidence="13" type="ORF">MACH26_02390</name>
</gene>
<dbReference type="PROSITE" id="PS50111">
    <property type="entry name" value="CHEMOTAXIS_TRANSDUC_2"/>
    <property type="match status" value="1"/>
</dbReference>
<evidence type="ECO:0000313" key="13">
    <source>
        <dbReference type="EMBL" id="BDX04718.1"/>
    </source>
</evidence>
<dbReference type="SMART" id="SM00304">
    <property type="entry name" value="HAMP"/>
    <property type="match status" value="1"/>
</dbReference>
<dbReference type="PANTHER" id="PTHR32089:SF119">
    <property type="entry name" value="METHYL-ACCEPTING CHEMOTAXIS PROTEIN CTPL"/>
    <property type="match status" value="1"/>
</dbReference>
<evidence type="ECO:0000259" key="11">
    <source>
        <dbReference type="PROSITE" id="PS50192"/>
    </source>
</evidence>
<keyword evidence="5 9" id="KW-0472">Membrane</keyword>
<name>A0AA48HCY6_9ALTE</name>
<dbReference type="CDD" id="cd12913">
    <property type="entry name" value="PDC1_MCP_like"/>
    <property type="match status" value="1"/>
</dbReference>
<dbReference type="Gene3D" id="1.10.287.950">
    <property type="entry name" value="Methyl-accepting chemotaxis protein"/>
    <property type="match status" value="1"/>
</dbReference>
<dbReference type="Proteomes" id="UP001333710">
    <property type="component" value="Chromosome"/>
</dbReference>
<dbReference type="PROSITE" id="PS50885">
    <property type="entry name" value="HAMP"/>
    <property type="match status" value="1"/>
</dbReference>
<evidence type="ECO:0000256" key="2">
    <source>
        <dbReference type="ARBA" id="ARBA00022519"/>
    </source>
</evidence>
<dbReference type="Gene3D" id="3.30.450.20">
    <property type="entry name" value="PAS domain"/>
    <property type="match status" value="1"/>
</dbReference>
<dbReference type="CDD" id="cd11386">
    <property type="entry name" value="MCP_signal"/>
    <property type="match status" value="1"/>
</dbReference>
<feature type="domain" description="T-SNARE coiled-coil homology" evidence="11">
    <location>
        <begin position="623"/>
        <end position="685"/>
    </location>
</feature>
<evidence type="ECO:0000256" key="4">
    <source>
        <dbReference type="ARBA" id="ARBA00022989"/>
    </source>
</evidence>
<dbReference type="EMBL" id="AP027272">
    <property type="protein sequence ID" value="BDX04718.1"/>
    <property type="molecule type" value="Genomic_DNA"/>
</dbReference>
<dbReference type="SMART" id="SM00283">
    <property type="entry name" value="MA"/>
    <property type="match status" value="1"/>
</dbReference>
<keyword evidence="14" id="KW-1185">Reference proteome</keyword>
<evidence type="ECO:0000256" key="1">
    <source>
        <dbReference type="ARBA" id="ARBA00004429"/>
    </source>
</evidence>
<accession>A0AA48HCY6</accession>
<dbReference type="GO" id="GO:0005886">
    <property type="term" value="C:plasma membrane"/>
    <property type="evidence" value="ECO:0007669"/>
    <property type="project" value="UniProtKB-SubCell"/>
</dbReference>
<dbReference type="InterPro" id="IPR004089">
    <property type="entry name" value="MCPsignal_dom"/>
</dbReference>
<comment type="similarity">
    <text evidence="7">Belongs to the methyl-accepting chemotaxis (MCP) protein family.</text>
</comment>
<keyword evidence="6 8" id="KW-0807">Transducer</keyword>
<sequence length="708" mass="76523">MNFITRSIRNKITYSVMFIIILLTVVLASITTYNSSSVKTEVEKVAREALRRDGMALIEAESQVQAAKIAKNVENAALVAETFAADLSLLHRTWQENGFNAGQARALVLNKLRNLLEAHPSYMGIMSPLNPDVFGNDADFLNSNERNKPLGMLDNGRVSPYWYREGGTISLDWVSSVVDESKNGYFSCPRSRRDRCLIDPDVFDLSGVNYLLTTISVPIISRGEFIGVVGVDFDANFVKALMTKSDDALFDGKGEVMLLSETGNIIGYSEDPGASGKAVSELGGSFARELSAAVSSSNNVYSSSTSGKVNVITRTEIGGVDKQWYLLVSVPEEVMLATSNRLRDEISSRSDAALSQLIIAAVILAGVGFVVINIISNQIVKPIVKMRDLMKDIAEGEGDLTKHIRIYTQDETSELATWINKFIDNLANIVRTIDKNASSVNAGCEDSEQVANVCGQDLATSRDSVDRIVSEAEQMSQASLEVTKNIQHVAEVTDNTNQQVLESSAAMDDLVNTMGDVNTEVNKATSVIGQLNDDIEQITNILTTIQNIANQTNLLALNAAIEAARAGEQGRGFAVVADEVRTLASSTQSAVEETQDIIQSIQTGSTQAVNAMAHGNQITNAATTLVEETGTHLNGIRESMEQITGMTSVIAAAAEEQNQLAHNMSKDINNIGSDVSGVAQRVIDLADRSKDLAKSSHSLIDIVHKFKV</sequence>
<evidence type="ECO:0000256" key="6">
    <source>
        <dbReference type="ARBA" id="ARBA00023224"/>
    </source>
</evidence>
<dbReference type="SUPFAM" id="SSF58104">
    <property type="entry name" value="Methyl-accepting chemotaxis protein (MCP) signaling domain"/>
    <property type="match status" value="1"/>
</dbReference>
<dbReference type="FunFam" id="1.10.287.950:FF:000001">
    <property type="entry name" value="Methyl-accepting chemotaxis sensory transducer"/>
    <property type="match status" value="1"/>
</dbReference>
<reference evidence="13" key="1">
    <citation type="submission" date="2023-01" db="EMBL/GenBank/DDBJ databases">
        <title>Complete genome sequence of Planctobacterium marinum strain Dej080120_11.</title>
        <authorList>
            <person name="Ueki S."/>
            <person name="Maruyama F."/>
        </authorList>
    </citation>
    <scope>NUCLEOTIDE SEQUENCE</scope>
    <source>
        <strain evidence="13">Dej080120_11</strain>
    </source>
</reference>
<feature type="domain" description="Methyl-accepting transducer" evidence="10">
    <location>
        <begin position="436"/>
        <end position="672"/>
    </location>
</feature>
<dbReference type="Pfam" id="PF00672">
    <property type="entry name" value="HAMP"/>
    <property type="match status" value="1"/>
</dbReference>
<keyword evidence="4 9" id="KW-1133">Transmembrane helix</keyword>
<evidence type="ECO:0000259" key="10">
    <source>
        <dbReference type="PROSITE" id="PS50111"/>
    </source>
</evidence>